<protein>
    <submittedName>
        <fullName evidence="1">Putative virulence effector</fullName>
    </submittedName>
</protein>
<dbReference type="AlphaFoldDB" id="A0A420HM37"/>
<evidence type="ECO:0000313" key="1">
    <source>
        <dbReference type="EMBL" id="RKF58498.1"/>
    </source>
</evidence>
<name>A0A420HM37_9PEZI</name>
<keyword evidence="2" id="KW-1185">Reference proteome</keyword>
<evidence type="ECO:0000313" key="2">
    <source>
        <dbReference type="Proteomes" id="UP000283383"/>
    </source>
</evidence>
<proteinExistence type="predicted"/>
<sequence length="173" mass="19066">MSLKTKEARITLTIEAIGTGQIRVQELRLRKAIGQLEKVSAQVLKRFARGEEILENNIDHIGFSQSIYAKSKSNASKPKPSNAQTLKTYLPSASEENLSKNLPTTLQQVTWKSDSRIFVRLPMNHPGHAYHVNSVKAALSSKLELESGTVKIIQKLKSGIAIVPTTVQHGQAL</sequence>
<gene>
    <name evidence="1" type="ORF">GcM3_181039</name>
</gene>
<comment type="caution">
    <text evidence="1">The sequence shown here is derived from an EMBL/GenBank/DDBJ whole genome shotgun (WGS) entry which is preliminary data.</text>
</comment>
<dbReference type="EMBL" id="MCBQ01018182">
    <property type="protein sequence ID" value="RKF58498.1"/>
    <property type="molecule type" value="Genomic_DNA"/>
</dbReference>
<reference evidence="1 2" key="1">
    <citation type="journal article" date="2018" name="BMC Genomics">
        <title>Comparative genome analyses reveal sequence features reflecting distinct modes of host-adaptation between dicot and monocot powdery mildew.</title>
        <authorList>
            <person name="Wu Y."/>
            <person name="Ma X."/>
            <person name="Pan Z."/>
            <person name="Kale S.D."/>
            <person name="Song Y."/>
            <person name="King H."/>
            <person name="Zhang Q."/>
            <person name="Presley C."/>
            <person name="Deng X."/>
            <person name="Wei C.I."/>
            <person name="Xiao S."/>
        </authorList>
    </citation>
    <scope>NUCLEOTIDE SEQUENCE [LARGE SCALE GENOMIC DNA]</scope>
    <source>
        <strain evidence="1">UMSG3</strain>
    </source>
</reference>
<organism evidence="1 2">
    <name type="scientific">Golovinomyces cichoracearum</name>
    <dbReference type="NCBI Taxonomy" id="62708"/>
    <lineage>
        <taxon>Eukaryota</taxon>
        <taxon>Fungi</taxon>
        <taxon>Dikarya</taxon>
        <taxon>Ascomycota</taxon>
        <taxon>Pezizomycotina</taxon>
        <taxon>Leotiomycetes</taxon>
        <taxon>Erysiphales</taxon>
        <taxon>Erysiphaceae</taxon>
        <taxon>Golovinomyces</taxon>
    </lineage>
</organism>
<dbReference type="Proteomes" id="UP000283383">
    <property type="component" value="Unassembled WGS sequence"/>
</dbReference>
<accession>A0A420HM37</accession>